<comment type="similarity">
    <text evidence="1">Belongs to the LysR transcriptional regulatory family.</text>
</comment>
<dbReference type="InterPro" id="IPR000847">
    <property type="entry name" value="LysR_HTH_N"/>
</dbReference>
<dbReference type="Gene3D" id="3.40.190.290">
    <property type="match status" value="1"/>
</dbReference>
<dbReference type="Proteomes" id="UP000078476">
    <property type="component" value="Unassembled WGS sequence"/>
</dbReference>
<keyword evidence="2" id="KW-0805">Transcription regulation</keyword>
<keyword evidence="4" id="KW-0010">Activator</keyword>
<dbReference type="OrthoDB" id="464481at2"/>
<dbReference type="GO" id="GO:2000142">
    <property type="term" value="P:regulation of DNA-templated transcription initiation"/>
    <property type="evidence" value="ECO:0007669"/>
    <property type="project" value="TreeGrafter"/>
</dbReference>
<evidence type="ECO:0000313" key="7">
    <source>
        <dbReference type="EMBL" id="OAI14344.1"/>
    </source>
</evidence>
<accession>A0A177N9R9</accession>
<dbReference type="SUPFAM" id="SSF53850">
    <property type="entry name" value="Periplasmic binding protein-like II"/>
    <property type="match status" value="1"/>
</dbReference>
<dbReference type="InterPro" id="IPR036388">
    <property type="entry name" value="WH-like_DNA-bd_sf"/>
</dbReference>
<proteinExistence type="inferred from homology"/>
<keyword evidence="8" id="KW-1185">Reference proteome</keyword>
<dbReference type="SUPFAM" id="SSF46785">
    <property type="entry name" value="Winged helix' DNA-binding domain"/>
    <property type="match status" value="1"/>
</dbReference>
<evidence type="ECO:0000256" key="2">
    <source>
        <dbReference type="ARBA" id="ARBA00023015"/>
    </source>
</evidence>
<evidence type="ECO:0000256" key="3">
    <source>
        <dbReference type="ARBA" id="ARBA00023125"/>
    </source>
</evidence>
<dbReference type="AlphaFoldDB" id="A0A177N9R9"/>
<dbReference type="PANTHER" id="PTHR30293">
    <property type="entry name" value="TRANSCRIPTIONAL REGULATORY PROTEIN NAC-RELATED"/>
    <property type="match status" value="1"/>
</dbReference>
<keyword evidence="5" id="KW-0804">Transcription</keyword>
<evidence type="ECO:0000256" key="1">
    <source>
        <dbReference type="ARBA" id="ARBA00009437"/>
    </source>
</evidence>
<feature type="domain" description="HTH lysR-type" evidence="6">
    <location>
        <begin position="4"/>
        <end position="61"/>
    </location>
</feature>
<sequence>MERINYQHLYYFWTVSKQGSISAACEILHLAQPTISAQLAVFEQSVGAKLIRKEGRKLVLTDTGRAVFHYADEIFTLGREMTHMLKGRTSERGLRLNIGISDALPKLIAYRLIAPLLKIAEPAQIQCLEDKTERLLTEIGLHNIDMMLSDVPATPASGARVFNHFLGESAVAIFAAPELAKRYQQDFPRCLNGAPFLLPTTNTALRRSLDQWFDTQQISPVIQAEVEDSALLKTFGAAGAGLFFSPHTVASEIQRQYGTQMLGPAAGVSERFYAITAQRRMKHPLVSAILENAQHGLFDLLNKPKV</sequence>
<keyword evidence="3" id="KW-0238">DNA-binding</keyword>
<reference evidence="7 8" key="1">
    <citation type="submission" date="2016-03" db="EMBL/GenBank/DDBJ databases">
        <authorList>
            <person name="Ploux O."/>
        </authorList>
    </citation>
    <scope>NUCLEOTIDE SEQUENCE [LARGE SCALE GENOMIC DNA]</scope>
    <source>
        <strain evidence="7 8">R-45370</strain>
    </source>
</reference>
<dbReference type="Gene3D" id="1.10.10.10">
    <property type="entry name" value="Winged helix-like DNA-binding domain superfamily/Winged helix DNA-binding domain"/>
    <property type="match status" value="1"/>
</dbReference>
<evidence type="ECO:0000256" key="5">
    <source>
        <dbReference type="ARBA" id="ARBA00023163"/>
    </source>
</evidence>
<protein>
    <submittedName>
        <fullName evidence="7">LysR family transcriptional regulator</fullName>
    </submittedName>
</protein>
<dbReference type="InterPro" id="IPR036390">
    <property type="entry name" value="WH_DNA-bd_sf"/>
</dbReference>
<dbReference type="STRING" id="980561.A1359_11005"/>
<dbReference type="RefSeq" id="WP_066983294.1">
    <property type="nucleotide sequence ID" value="NZ_LUUI01000111.1"/>
</dbReference>
<evidence type="ECO:0000256" key="4">
    <source>
        <dbReference type="ARBA" id="ARBA00023159"/>
    </source>
</evidence>
<dbReference type="EMBL" id="LUUI01000111">
    <property type="protein sequence ID" value="OAI14344.1"/>
    <property type="molecule type" value="Genomic_DNA"/>
</dbReference>
<dbReference type="GO" id="GO:0003677">
    <property type="term" value="F:DNA binding"/>
    <property type="evidence" value="ECO:0007669"/>
    <property type="project" value="UniProtKB-KW"/>
</dbReference>
<dbReference type="Pfam" id="PF00126">
    <property type="entry name" value="HTH_1"/>
    <property type="match status" value="1"/>
</dbReference>
<dbReference type="PROSITE" id="PS50931">
    <property type="entry name" value="HTH_LYSR"/>
    <property type="match status" value="1"/>
</dbReference>
<dbReference type="NCBIfam" id="NF008284">
    <property type="entry name" value="PRK11062.1"/>
    <property type="match status" value="1"/>
</dbReference>
<evidence type="ECO:0000259" key="6">
    <source>
        <dbReference type="PROSITE" id="PS50931"/>
    </source>
</evidence>
<gene>
    <name evidence="7" type="ORF">A1359_11005</name>
</gene>
<evidence type="ECO:0000313" key="8">
    <source>
        <dbReference type="Proteomes" id="UP000078476"/>
    </source>
</evidence>
<dbReference type="InterPro" id="IPR005119">
    <property type="entry name" value="LysR_subst-bd"/>
</dbReference>
<dbReference type="GO" id="GO:0003700">
    <property type="term" value="F:DNA-binding transcription factor activity"/>
    <property type="evidence" value="ECO:0007669"/>
    <property type="project" value="InterPro"/>
</dbReference>
<comment type="caution">
    <text evidence="7">The sequence shown here is derived from an EMBL/GenBank/DDBJ whole genome shotgun (WGS) entry which is preliminary data.</text>
</comment>
<name>A0A177N9R9_9GAMM</name>
<dbReference type="Pfam" id="PF03466">
    <property type="entry name" value="LysR_substrate"/>
    <property type="match status" value="1"/>
</dbReference>
<dbReference type="PANTHER" id="PTHR30293:SF2">
    <property type="entry name" value="TRANSCRIPTIONAL ACTIVATOR PROTEIN NHAR"/>
    <property type="match status" value="1"/>
</dbReference>
<organism evidence="7 8">
    <name type="scientific">Methylomonas lenta</name>
    <dbReference type="NCBI Taxonomy" id="980561"/>
    <lineage>
        <taxon>Bacteria</taxon>
        <taxon>Pseudomonadati</taxon>
        <taxon>Pseudomonadota</taxon>
        <taxon>Gammaproteobacteria</taxon>
        <taxon>Methylococcales</taxon>
        <taxon>Methylococcaceae</taxon>
        <taxon>Methylomonas</taxon>
    </lineage>
</organism>